<evidence type="ECO:0000256" key="1">
    <source>
        <dbReference type="ARBA" id="ARBA00012417"/>
    </source>
</evidence>
<dbReference type="GO" id="GO:0006261">
    <property type="term" value="P:DNA-templated DNA replication"/>
    <property type="evidence" value="ECO:0007669"/>
    <property type="project" value="TreeGrafter"/>
</dbReference>
<sequence length="333" mass="37601">MATYEDIAKSIKKRALKSVYLIAGDEPLFIDQLAELFLSEVIPADEQDFNLSVLYGADVSARDILLDALRFPMMGERVLVLVKEAQQVRDIEQIASHINDLPQSTCLVLCYKKKPDKRKSLYKTLQAEDAVYESTRIYDSKIPDFITKSFSTKGLSIDQRTASLMAEATGNDLEKILGEVDKITLALQGRTQIITPEIIEYYVGVSKEYNNFELLSALVKRDAQRAWRIAFYFAANERSHPIQITLATLFGFFSNLMAVYYLNQPNERTIAEALKLSPYAARDYDQARRVYSAAQVYAIVHHLRMIDAASKGVDANLPTSELYKELVATILSV</sequence>
<gene>
    <name evidence="11" type="ORF">HMPREF9134_01355</name>
</gene>
<reference evidence="11 12" key="1">
    <citation type="submission" date="2012-05" db="EMBL/GenBank/DDBJ databases">
        <authorList>
            <person name="Weinstock G."/>
            <person name="Sodergren E."/>
            <person name="Lobos E.A."/>
            <person name="Fulton L."/>
            <person name="Fulton R."/>
            <person name="Courtney L."/>
            <person name="Fronick C."/>
            <person name="O'Laughlin M."/>
            <person name="Godfrey J."/>
            <person name="Wilson R.M."/>
            <person name="Miner T."/>
            <person name="Farmer C."/>
            <person name="Delehaunty K."/>
            <person name="Cordes M."/>
            <person name="Minx P."/>
            <person name="Tomlinson C."/>
            <person name="Chen J."/>
            <person name="Wollam A."/>
            <person name="Pepin K.H."/>
            <person name="Bhonagiri V."/>
            <person name="Zhang X."/>
            <person name="Suruliraj S."/>
            <person name="Warren W."/>
            <person name="Mitreva M."/>
            <person name="Mardis E.R."/>
            <person name="Wilson R.K."/>
        </authorList>
    </citation>
    <scope>NUCLEOTIDE SEQUENCE [LARGE SCALE GENOMIC DNA]</scope>
    <source>
        <strain evidence="11 12">F0037</strain>
    </source>
</reference>
<keyword evidence="4" id="KW-0548">Nucleotidyltransferase</keyword>
<evidence type="ECO:0000256" key="8">
    <source>
        <dbReference type="ARBA" id="ARBA00049244"/>
    </source>
</evidence>
<keyword evidence="6" id="KW-0239">DNA-directed DNA polymerase</keyword>
<proteinExistence type="inferred from homology"/>
<evidence type="ECO:0000256" key="3">
    <source>
        <dbReference type="ARBA" id="ARBA00022679"/>
    </source>
</evidence>
<evidence type="ECO:0000256" key="2">
    <source>
        <dbReference type="ARBA" id="ARBA00017703"/>
    </source>
</evidence>
<dbReference type="Pfam" id="PF06144">
    <property type="entry name" value="DNA_pol3_delta"/>
    <property type="match status" value="1"/>
</dbReference>
<evidence type="ECO:0000256" key="4">
    <source>
        <dbReference type="ARBA" id="ARBA00022695"/>
    </source>
</evidence>
<dbReference type="HOGENOM" id="CLU_044694_3_0_10"/>
<comment type="caution">
    <text evidence="11">The sequence shown here is derived from an EMBL/GenBank/DDBJ whole genome shotgun (WGS) entry which is preliminary data.</text>
</comment>
<dbReference type="InterPro" id="IPR027417">
    <property type="entry name" value="P-loop_NTPase"/>
</dbReference>
<dbReference type="GO" id="GO:0009360">
    <property type="term" value="C:DNA polymerase III complex"/>
    <property type="evidence" value="ECO:0007669"/>
    <property type="project" value="InterPro"/>
</dbReference>
<dbReference type="PANTHER" id="PTHR34388:SF1">
    <property type="entry name" value="DNA POLYMERASE III SUBUNIT DELTA"/>
    <property type="match status" value="1"/>
</dbReference>
<dbReference type="AlphaFoldDB" id="L1NB67"/>
<dbReference type="Gene3D" id="1.20.272.10">
    <property type="match status" value="1"/>
</dbReference>
<dbReference type="InterPro" id="IPR010372">
    <property type="entry name" value="DNA_pol3_delta_N"/>
</dbReference>
<dbReference type="GO" id="GO:0003677">
    <property type="term" value="F:DNA binding"/>
    <property type="evidence" value="ECO:0007669"/>
    <property type="project" value="InterPro"/>
</dbReference>
<dbReference type="SUPFAM" id="SSF48019">
    <property type="entry name" value="post-AAA+ oligomerization domain-like"/>
    <property type="match status" value="1"/>
</dbReference>
<evidence type="ECO:0000256" key="5">
    <source>
        <dbReference type="ARBA" id="ARBA00022705"/>
    </source>
</evidence>
<dbReference type="Gene3D" id="1.10.8.60">
    <property type="match status" value="1"/>
</dbReference>
<dbReference type="NCBIfam" id="TIGR01128">
    <property type="entry name" value="holA"/>
    <property type="match status" value="1"/>
</dbReference>
<dbReference type="PANTHER" id="PTHR34388">
    <property type="entry name" value="DNA POLYMERASE III SUBUNIT DELTA"/>
    <property type="match status" value="1"/>
</dbReference>
<feature type="domain" description="DNA polymerase III delta subunit-like C-terminal" evidence="10">
    <location>
        <begin position="210"/>
        <end position="311"/>
    </location>
</feature>
<evidence type="ECO:0000313" key="12">
    <source>
        <dbReference type="Proteomes" id="UP000010408"/>
    </source>
</evidence>
<dbReference type="Pfam" id="PF21694">
    <property type="entry name" value="DNA_pol3_delta_C"/>
    <property type="match status" value="1"/>
</dbReference>
<dbReference type="GO" id="GO:0003887">
    <property type="term" value="F:DNA-directed DNA polymerase activity"/>
    <property type="evidence" value="ECO:0007669"/>
    <property type="project" value="UniProtKB-KW"/>
</dbReference>
<dbReference type="eggNOG" id="COG1466">
    <property type="taxonomic scope" value="Bacteria"/>
</dbReference>
<dbReference type="PATRIC" id="fig|1127696.3.peg.1223"/>
<dbReference type="SUPFAM" id="SSF52540">
    <property type="entry name" value="P-loop containing nucleoside triphosphate hydrolases"/>
    <property type="match status" value="1"/>
</dbReference>
<dbReference type="Proteomes" id="UP000010408">
    <property type="component" value="Unassembled WGS sequence"/>
</dbReference>
<evidence type="ECO:0000259" key="9">
    <source>
        <dbReference type="Pfam" id="PF06144"/>
    </source>
</evidence>
<evidence type="ECO:0000256" key="7">
    <source>
        <dbReference type="ARBA" id="ARBA00034754"/>
    </source>
</evidence>
<dbReference type="InterPro" id="IPR008921">
    <property type="entry name" value="DNA_pol3_clamp-load_cplx_C"/>
</dbReference>
<evidence type="ECO:0000313" key="11">
    <source>
        <dbReference type="EMBL" id="EKY00618.1"/>
    </source>
</evidence>
<evidence type="ECO:0000256" key="6">
    <source>
        <dbReference type="ARBA" id="ARBA00022932"/>
    </source>
</evidence>
<name>L1NB67_9PORP</name>
<dbReference type="EC" id="2.7.7.7" evidence="1"/>
<protein>
    <recommendedName>
        <fullName evidence="2">DNA polymerase III subunit delta</fullName>
        <ecNumber evidence="1">2.7.7.7</ecNumber>
    </recommendedName>
</protein>
<keyword evidence="3" id="KW-0808">Transferase</keyword>
<comment type="catalytic activity">
    <reaction evidence="8">
        <text>DNA(n) + a 2'-deoxyribonucleoside 5'-triphosphate = DNA(n+1) + diphosphate</text>
        <dbReference type="Rhea" id="RHEA:22508"/>
        <dbReference type="Rhea" id="RHEA-COMP:17339"/>
        <dbReference type="Rhea" id="RHEA-COMP:17340"/>
        <dbReference type="ChEBI" id="CHEBI:33019"/>
        <dbReference type="ChEBI" id="CHEBI:61560"/>
        <dbReference type="ChEBI" id="CHEBI:173112"/>
        <dbReference type="EC" id="2.7.7.7"/>
    </reaction>
</comment>
<dbReference type="Gene3D" id="3.40.50.300">
    <property type="entry name" value="P-loop containing nucleotide triphosphate hydrolases"/>
    <property type="match status" value="1"/>
</dbReference>
<dbReference type="InterPro" id="IPR048466">
    <property type="entry name" value="DNA_pol3_delta-like_C"/>
</dbReference>
<dbReference type="STRING" id="1127696.HMPREF9134_01355"/>
<organism evidence="11 12">
    <name type="scientific">Porphyromonas catoniae F0037</name>
    <dbReference type="NCBI Taxonomy" id="1127696"/>
    <lineage>
        <taxon>Bacteria</taxon>
        <taxon>Pseudomonadati</taxon>
        <taxon>Bacteroidota</taxon>
        <taxon>Bacteroidia</taxon>
        <taxon>Bacteroidales</taxon>
        <taxon>Porphyromonadaceae</taxon>
        <taxon>Porphyromonas</taxon>
    </lineage>
</organism>
<evidence type="ECO:0000259" key="10">
    <source>
        <dbReference type="Pfam" id="PF21694"/>
    </source>
</evidence>
<dbReference type="InterPro" id="IPR005790">
    <property type="entry name" value="DNA_polIII_delta"/>
</dbReference>
<dbReference type="EMBL" id="AMEQ01000037">
    <property type="protein sequence ID" value="EKY00618.1"/>
    <property type="molecule type" value="Genomic_DNA"/>
</dbReference>
<keyword evidence="5" id="KW-0235">DNA replication</keyword>
<feature type="domain" description="DNA polymerase III delta N-terminal" evidence="9">
    <location>
        <begin position="20"/>
        <end position="130"/>
    </location>
</feature>
<comment type="similarity">
    <text evidence="7">Belongs to the DNA polymerase HolA subunit family.</text>
</comment>
<accession>L1NB67</accession>
<dbReference type="RefSeq" id="WP_005467433.1">
    <property type="nucleotide sequence ID" value="NZ_KB291032.1"/>
</dbReference>